<name>A0A164XND4_9AGAM</name>
<keyword evidence="2" id="KW-1185">Reference proteome</keyword>
<accession>A0A164XND4</accession>
<dbReference type="Proteomes" id="UP000076722">
    <property type="component" value="Unassembled WGS sequence"/>
</dbReference>
<dbReference type="AlphaFoldDB" id="A0A164XND4"/>
<gene>
    <name evidence="1" type="ORF">SISNIDRAFT_338944</name>
</gene>
<dbReference type="OrthoDB" id="3349961at2759"/>
<proteinExistence type="predicted"/>
<evidence type="ECO:0000313" key="1">
    <source>
        <dbReference type="EMBL" id="KZS96144.1"/>
    </source>
</evidence>
<organism evidence="1 2">
    <name type="scientific">Sistotremastrum niveocremeum HHB9708</name>
    <dbReference type="NCBI Taxonomy" id="1314777"/>
    <lineage>
        <taxon>Eukaryota</taxon>
        <taxon>Fungi</taxon>
        <taxon>Dikarya</taxon>
        <taxon>Basidiomycota</taxon>
        <taxon>Agaricomycotina</taxon>
        <taxon>Agaricomycetes</taxon>
        <taxon>Sistotremastrales</taxon>
        <taxon>Sistotremastraceae</taxon>
        <taxon>Sertulicium</taxon>
        <taxon>Sertulicium niveocremeum</taxon>
    </lineage>
</organism>
<evidence type="ECO:0000313" key="2">
    <source>
        <dbReference type="Proteomes" id="UP000076722"/>
    </source>
</evidence>
<dbReference type="EMBL" id="KV419400">
    <property type="protein sequence ID" value="KZS96144.1"/>
    <property type="molecule type" value="Genomic_DNA"/>
</dbReference>
<protein>
    <submittedName>
        <fullName evidence="1">Uncharacterized protein</fullName>
    </submittedName>
</protein>
<reference evidence="1 2" key="1">
    <citation type="journal article" date="2016" name="Mol. Biol. Evol.">
        <title>Comparative Genomics of Early-Diverging Mushroom-Forming Fungi Provides Insights into the Origins of Lignocellulose Decay Capabilities.</title>
        <authorList>
            <person name="Nagy L.G."/>
            <person name="Riley R."/>
            <person name="Tritt A."/>
            <person name="Adam C."/>
            <person name="Daum C."/>
            <person name="Floudas D."/>
            <person name="Sun H."/>
            <person name="Yadav J.S."/>
            <person name="Pangilinan J."/>
            <person name="Larsson K.H."/>
            <person name="Matsuura K."/>
            <person name="Barry K."/>
            <person name="Labutti K."/>
            <person name="Kuo R."/>
            <person name="Ohm R.A."/>
            <person name="Bhattacharya S.S."/>
            <person name="Shirouzu T."/>
            <person name="Yoshinaga Y."/>
            <person name="Martin F.M."/>
            <person name="Grigoriev I.V."/>
            <person name="Hibbett D.S."/>
        </authorList>
    </citation>
    <scope>NUCLEOTIDE SEQUENCE [LARGE SCALE GENOMIC DNA]</scope>
    <source>
        <strain evidence="1 2">HHB9708</strain>
    </source>
</reference>
<sequence length="134" mass="15347">MYTSLFPTRRRDGVEWEVEDHKVVQSVPTSYADEDIDITSVSDRDTNITYSFYATPAVKADRRRAALEFARDQLLKEVSKQRHNVLLMEGWTVTTFRKGASRRIEVRYSGRPAVAVGNIQPRKPPFMGILDADL</sequence>